<dbReference type="EMBL" id="BPVZ01002011">
    <property type="protein sequence ID" value="GKV53837.1"/>
    <property type="molecule type" value="Genomic_DNA"/>
</dbReference>
<dbReference type="SUPFAM" id="SSF49723">
    <property type="entry name" value="Lipase/lipooxygenase domain (PLAT/LH2 domain)"/>
    <property type="match status" value="1"/>
</dbReference>
<dbReference type="Gene3D" id="2.60.60.20">
    <property type="entry name" value="PLAT/LH2 domain"/>
    <property type="match status" value="1"/>
</dbReference>
<name>A0AAV5MZP1_9ROSI</name>
<gene>
    <name evidence="1" type="ORF">SLEP1_g60350</name>
</gene>
<dbReference type="InterPro" id="IPR036392">
    <property type="entry name" value="PLAT/LH2_dom_sf"/>
</dbReference>
<keyword evidence="2" id="KW-1185">Reference proteome</keyword>
<accession>A0AAV5MZP1</accession>
<sequence length="112" mass="12142">MLGHIVDKVKATAAGKDGGGKKVMGTVVLMKKNVLDFNDFNASTIDRLDELIGRKVSLQLISAENGDPGEFSTCLIFCLNQKFIFTRNKDQKHGSSVCVLGSSAKLMSCLIY</sequence>
<organism evidence="1 2">
    <name type="scientific">Rubroshorea leprosula</name>
    <dbReference type="NCBI Taxonomy" id="152421"/>
    <lineage>
        <taxon>Eukaryota</taxon>
        <taxon>Viridiplantae</taxon>
        <taxon>Streptophyta</taxon>
        <taxon>Embryophyta</taxon>
        <taxon>Tracheophyta</taxon>
        <taxon>Spermatophyta</taxon>
        <taxon>Magnoliopsida</taxon>
        <taxon>eudicotyledons</taxon>
        <taxon>Gunneridae</taxon>
        <taxon>Pentapetalae</taxon>
        <taxon>rosids</taxon>
        <taxon>malvids</taxon>
        <taxon>Malvales</taxon>
        <taxon>Dipterocarpaceae</taxon>
        <taxon>Rubroshorea</taxon>
    </lineage>
</organism>
<proteinExistence type="predicted"/>
<dbReference type="Proteomes" id="UP001054252">
    <property type="component" value="Unassembled WGS sequence"/>
</dbReference>
<reference evidence="1 2" key="1">
    <citation type="journal article" date="2021" name="Commun. Biol.">
        <title>The genome of Shorea leprosula (Dipterocarpaceae) highlights the ecological relevance of drought in aseasonal tropical rainforests.</title>
        <authorList>
            <person name="Ng K.K.S."/>
            <person name="Kobayashi M.J."/>
            <person name="Fawcett J.A."/>
            <person name="Hatakeyama M."/>
            <person name="Paape T."/>
            <person name="Ng C.H."/>
            <person name="Ang C.C."/>
            <person name="Tnah L.H."/>
            <person name="Lee C.T."/>
            <person name="Nishiyama T."/>
            <person name="Sese J."/>
            <person name="O'Brien M.J."/>
            <person name="Copetti D."/>
            <person name="Mohd Noor M.I."/>
            <person name="Ong R.C."/>
            <person name="Putra M."/>
            <person name="Sireger I.Z."/>
            <person name="Indrioko S."/>
            <person name="Kosugi Y."/>
            <person name="Izuno A."/>
            <person name="Isagi Y."/>
            <person name="Lee S.L."/>
            <person name="Shimizu K.K."/>
        </authorList>
    </citation>
    <scope>NUCLEOTIDE SEQUENCE [LARGE SCALE GENOMIC DNA]</scope>
    <source>
        <strain evidence="1">214</strain>
    </source>
</reference>
<comment type="caution">
    <text evidence="1">The sequence shown here is derived from an EMBL/GenBank/DDBJ whole genome shotgun (WGS) entry which is preliminary data.</text>
</comment>
<evidence type="ECO:0000313" key="1">
    <source>
        <dbReference type="EMBL" id="GKV53837.1"/>
    </source>
</evidence>
<dbReference type="AlphaFoldDB" id="A0AAV5MZP1"/>
<evidence type="ECO:0000313" key="2">
    <source>
        <dbReference type="Proteomes" id="UP001054252"/>
    </source>
</evidence>
<protein>
    <submittedName>
        <fullName evidence="1">Uncharacterized protein</fullName>
    </submittedName>
</protein>